<comment type="caution">
    <text evidence="2">The sequence shown here is derived from an EMBL/GenBank/DDBJ whole genome shotgun (WGS) entry which is preliminary data.</text>
</comment>
<evidence type="ECO:0000256" key="1">
    <source>
        <dbReference type="SAM" id="SignalP"/>
    </source>
</evidence>
<dbReference type="AlphaFoldDB" id="A0A226HIU9"/>
<protein>
    <recommendedName>
        <fullName evidence="4">DUF3857 domain-containing protein</fullName>
    </recommendedName>
</protein>
<evidence type="ECO:0000313" key="2">
    <source>
        <dbReference type="EMBL" id="OXA94095.1"/>
    </source>
</evidence>
<dbReference type="OrthoDB" id="1149023at2"/>
<keyword evidence="1" id="KW-0732">Signal</keyword>
<accession>A0A226HIU9</accession>
<dbReference type="Proteomes" id="UP000198345">
    <property type="component" value="Unassembled WGS sequence"/>
</dbReference>
<evidence type="ECO:0000313" key="3">
    <source>
        <dbReference type="Proteomes" id="UP000198345"/>
    </source>
</evidence>
<reference evidence="2 3" key="1">
    <citation type="submission" date="2016-11" db="EMBL/GenBank/DDBJ databases">
        <title>Whole genomes of Flavobacteriaceae.</title>
        <authorList>
            <person name="Stine C."/>
            <person name="Li C."/>
            <person name="Tadesse D."/>
        </authorList>
    </citation>
    <scope>NUCLEOTIDE SEQUENCE [LARGE SCALE GENOMIC DNA]</scope>
    <source>
        <strain evidence="2 3">DSM 18292</strain>
    </source>
</reference>
<feature type="chain" id="PRO_5012330300" description="DUF3857 domain-containing protein" evidence="1">
    <location>
        <begin position="22"/>
        <end position="318"/>
    </location>
</feature>
<feature type="signal peptide" evidence="1">
    <location>
        <begin position="1"/>
        <end position="21"/>
    </location>
</feature>
<sequence>MMKTVYTLLFCFTFLFSGAQKQINKEDIMNEENVKKVTNIYNEVKRYKYNPSYTLHIEKAANFTFEVLVNDYPMFIEYNPHVMSGSKPINHAILKPGKQKLTIRMTPPVDKEYNMGHEIDMENITLKLSINYGEYVLQKVSEFKEALRYELPQQKGKLPYYEVNLEFDAIAPYQEDIEGWQNGVDLTKEDKDKLLKEVEEFYKNIIQDYENQDVNALASKYYKRQFEMEQTHYITKIYESEMVVDAWVKNVNDDRPFIFNGYMLRFYGNGKMVALVKTDKYYINLTALMREDPETGKASAYPIYLYRPKPGAPLEVIR</sequence>
<proteinExistence type="predicted"/>
<dbReference type="RefSeq" id="WP_089048817.1">
    <property type="nucleotide sequence ID" value="NZ_FXTV01000016.1"/>
</dbReference>
<gene>
    <name evidence="2" type="ORF">B0A66_05290</name>
</gene>
<organism evidence="2 3">
    <name type="scientific">Flavobacterium hercynium</name>
    <dbReference type="NCBI Taxonomy" id="387094"/>
    <lineage>
        <taxon>Bacteria</taxon>
        <taxon>Pseudomonadati</taxon>
        <taxon>Bacteroidota</taxon>
        <taxon>Flavobacteriia</taxon>
        <taxon>Flavobacteriales</taxon>
        <taxon>Flavobacteriaceae</taxon>
        <taxon>Flavobacterium</taxon>
    </lineage>
</organism>
<name>A0A226HIU9_9FLAO</name>
<dbReference type="EMBL" id="MUGW01000010">
    <property type="protein sequence ID" value="OXA94095.1"/>
    <property type="molecule type" value="Genomic_DNA"/>
</dbReference>
<evidence type="ECO:0008006" key="4">
    <source>
        <dbReference type="Google" id="ProtNLM"/>
    </source>
</evidence>
<keyword evidence="3" id="KW-1185">Reference proteome</keyword>